<evidence type="ECO:0000313" key="3">
    <source>
        <dbReference type="EMBL" id="GGK76089.1"/>
    </source>
</evidence>
<organism evidence="3 4">
    <name type="scientific">Mangrovihabitans endophyticus</name>
    <dbReference type="NCBI Taxonomy" id="1751298"/>
    <lineage>
        <taxon>Bacteria</taxon>
        <taxon>Bacillati</taxon>
        <taxon>Actinomycetota</taxon>
        <taxon>Actinomycetes</taxon>
        <taxon>Micromonosporales</taxon>
        <taxon>Micromonosporaceae</taxon>
        <taxon>Mangrovihabitans</taxon>
    </lineage>
</organism>
<accession>A0A8J3BWA5</accession>
<feature type="compositionally biased region" description="Basic and acidic residues" evidence="1">
    <location>
        <begin position="1"/>
        <end position="15"/>
    </location>
</feature>
<protein>
    <submittedName>
        <fullName evidence="3">Uncharacterized protein</fullName>
    </submittedName>
</protein>
<gene>
    <name evidence="3" type="ORF">GCM10012284_07630</name>
</gene>
<reference evidence="3" key="1">
    <citation type="journal article" date="2014" name="Int. J. Syst. Evol. Microbiol.">
        <title>Complete genome sequence of Corynebacterium casei LMG S-19264T (=DSM 44701T), isolated from a smear-ripened cheese.</title>
        <authorList>
            <consortium name="US DOE Joint Genome Institute (JGI-PGF)"/>
            <person name="Walter F."/>
            <person name="Albersmeier A."/>
            <person name="Kalinowski J."/>
            <person name="Ruckert C."/>
        </authorList>
    </citation>
    <scope>NUCLEOTIDE SEQUENCE</scope>
    <source>
        <strain evidence="3">CGMCC 4.7299</strain>
    </source>
</reference>
<keyword evidence="2" id="KW-1133">Transmembrane helix</keyword>
<dbReference type="RefSeq" id="WP_229715459.1">
    <property type="nucleotide sequence ID" value="NZ_BMMX01000001.1"/>
</dbReference>
<dbReference type="EMBL" id="BMMX01000001">
    <property type="protein sequence ID" value="GGK76089.1"/>
    <property type="molecule type" value="Genomic_DNA"/>
</dbReference>
<name>A0A8J3BWA5_9ACTN</name>
<sequence length="403" mass="43281">MSDCTERSEGQERMQRQPRMSDCTERSEGQERMQRQPRMSDCTERSEGQERRRGFTVLSLVVALLAGGTLMSGGTQRKPPPPPGRVAAQRAWPGAQRGTMPAGLADGPLFQPLLFLDANTALGTAPSPDATSVRLLLRRADGSVRLLRRVPYDDEVTFDNATAAGDGIVWTESASGQPCELWTANLRTGGPVRRLVADAGNLIAFGTQEDLVVAGGRVHWAADPGDSHTTEIRSVALSGGAVRVRAEDGAWALSRWPWLTSGAETTVLRSMGTGREVVVRASGSELVTCSPVWCRAMVMNETGLARIDLMHPDGSARRTVAGGGAQAPLNDVAVLDRLEVLSEPGPDSDLTGTAKLLVYDISTRRTVVVSPSAAGVSFRNGVLWWSTGDQETTTWYSLDLRTV</sequence>
<evidence type="ECO:0000313" key="4">
    <source>
        <dbReference type="Proteomes" id="UP000656042"/>
    </source>
</evidence>
<feature type="region of interest" description="Disordered" evidence="1">
    <location>
        <begin position="1"/>
        <end position="50"/>
    </location>
</feature>
<feature type="compositionally biased region" description="Basic and acidic residues" evidence="1">
    <location>
        <begin position="22"/>
        <end position="34"/>
    </location>
</feature>
<evidence type="ECO:0000256" key="1">
    <source>
        <dbReference type="SAM" id="MobiDB-lite"/>
    </source>
</evidence>
<dbReference type="AlphaFoldDB" id="A0A8J3BWA5"/>
<keyword evidence="4" id="KW-1185">Reference proteome</keyword>
<feature type="compositionally biased region" description="Basic and acidic residues" evidence="1">
    <location>
        <begin position="41"/>
        <end position="50"/>
    </location>
</feature>
<dbReference type="Proteomes" id="UP000656042">
    <property type="component" value="Unassembled WGS sequence"/>
</dbReference>
<evidence type="ECO:0000256" key="2">
    <source>
        <dbReference type="SAM" id="Phobius"/>
    </source>
</evidence>
<comment type="caution">
    <text evidence="3">The sequence shown here is derived from an EMBL/GenBank/DDBJ whole genome shotgun (WGS) entry which is preliminary data.</text>
</comment>
<keyword evidence="2" id="KW-0472">Membrane</keyword>
<feature type="transmembrane region" description="Helical" evidence="2">
    <location>
        <begin position="55"/>
        <end position="73"/>
    </location>
</feature>
<feature type="region of interest" description="Disordered" evidence="1">
    <location>
        <begin position="70"/>
        <end position="89"/>
    </location>
</feature>
<dbReference type="SUPFAM" id="SSF63825">
    <property type="entry name" value="YWTD domain"/>
    <property type="match status" value="1"/>
</dbReference>
<keyword evidence="2" id="KW-0812">Transmembrane</keyword>
<proteinExistence type="predicted"/>
<reference evidence="3" key="2">
    <citation type="submission" date="2020-09" db="EMBL/GenBank/DDBJ databases">
        <authorList>
            <person name="Sun Q."/>
            <person name="Zhou Y."/>
        </authorList>
    </citation>
    <scope>NUCLEOTIDE SEQUENCE</scope>
    <source>
        <strain evidence="3">CGMCC 4.7299</strain>
    </source>
</reference>